<dbReference type="STRING" id="930131.SAMN05216389_11928"/>
<dbReference type="EMBL" id="FOHE01000019">
    <property type="protein sequence ID" value="SET66066.1"/>
    <property type="molecule type" value="Genomic_DNA"/>
</dbReference>
<dbReference type="Proteomes" id="UP000198618">
    <property type="component" value="Unassembled WGS sequence"/>
</dbReference>
<dbReference type="SUPFAM" id="SSF110710">
    <property type="entry name" value="TTHA0583/YokD-like"/>
    <property type="match status" value="1"/>
</dbReference>
<dbReference type="OrthoDB" id="9803187at2"/>
<reference evidence="2 3" key="1">
    <citation type="submission" date="2016-10" db="EMBL/GenBank/DDBJ databases">
        <authorList>
            <person name="de Groot N.N."/>
        </authorList>
    </citation>
    <scope>NUCLEOTIDE SEQUENCE [LARGE SCALE GENOMIC DNA]</scope>
    <source>
        <strain evidence="2 3">IBRC-M 10780</strain>
    </source>
</reference>
<gene>
    <name evidence="2" type="ORF">SAMN05216389_11928</name>
</gene>
<dbReference type="Gene3D" id="3.40.50.10360">
    <property type="entry name" value="Hypothetical protein TT1679"/>
    <property type="match status" value="1"/>
</dbReference>
<dbReference type="InterPro" id="IPR006340">
    <property type="entry name" value="DUF436"/>
</dbReference>
<evidence type="ECO:0000256" key="1">
    <source>
        <dbReference type="HAMAP-Rule" id="MF_00800"/>
    </source>
</evidence>
<name>A0A1I0G5M5_9BACI</name>
<dbReference type="AlphaFoldDB" id="A0A1I0G5M5"/>
<evidence type="ECO:0000313" key="2">
    <source>
        <dbReference type="EMBL" id="SET66066.1"/>
    </source>
</evidence>
<dbReference type="InterPro" id="IPR028345">
    <property type="entry name" value="Antibiotic_NAT-like"/>
</dbReference>
<keyword evidence="3" id="KW-1185">Reference proteome</keyword>
<sequence length="191" mass="20795">MEDASRQIQQNMNEIVSEWLQSAFLRQGDLVVVGCSTSEVAGQNIGTSGSEEVAAHIFTALQQLAKKTGAHLVFQCCEHLNRALVMERAVMEQFPLTEVTVVPVPSAGGSMASYAYKHLNEPVVVEHVQADAGIDIGETLIGMHLKHVAVPLRLNQRFVGNARVNAARTRPKLIGGERAVYDQTKENNSCT</sequence>
<protein>
    <recommendedName>
        <fullName evidence="1">UPF0340 protein SAMN05216389_11928</fullName>
    </recommendedName>
</protein>
<evidence type="ECO:0000313" key="3">
    <source>
        <dbReference type="Proteomes" id="UP000198618"/>
    </source>
</evidence>
<dbReference type="RefSeq" id="WP_090871825.1">
    <property type="nucleotide sequence ID" value="NZ_FOHE01000019.1"/>
</dbReference>
<dbReference type="Pfam" id="PF04260">
    <property type="entry name" value="DUF436"/>
    <property type="match status" value="1"/>
</dbReference>
<dbReference type="PIRSF" id="PIRSF007510">
    <property type="entry name" value="UCP007510"/>
    <property type="match status" value="1"/>
</dbReference>
<dbReference type="HAMAP" id="MF_00800">
    <property type="entry name" value="UPF0340"/>
    <property type="match status" value="1"/>
</dbReference>
<comment type="similarity">
    <text evidence="1">Belongs to the UPF0340 family.</text>
</comment>
<accession>A0A1I0G5M5</accession>
<organism evidence="2 3">
    <name type="scientific">Oceanobacillus limi</name>
    <dbReference type="NCBI Taxonomy" id="930131"/>
    <lineage>
        <taxon>Bacteria</taxon>
        <taxon>Bacillati</taxon>
        <taxon>Bacillota</taxon>
        <taxon>Bacilli</taxon>
        <taxon>Bacillales</taxon>
        <taxon>Bacillaceae</taxon>
        <taxon>Oceanobacillus</taxon>
    </lineage>
</organism>
<dbReference type="NCBIfam" id="TIGR01440">
    <property type="entry name" value="TIGR01440 family protein"/>
    <property type="match status" value="1"/>
</dbReference>
<proteinExistence type="inferred from homology"/>